<dbReference type="EMBL" id="FODO01000001">
    <property type="protein sequence ID" value="SEN78259.1"/>
    <property type="molecule type" value="Genomic_DNA"/>
</dbReference>
<dbReference type="PROSITE" id="PS50206">
    <property type="entry name" value="RHODANESE_3"/>
    <property type="match status" value="1"/>
</dbReference>
<dbReference type="InterPro" id="IPR001763">
    <property type="entry name" value="Rhodanese-like_dom"/>
</dbReference>
<proteinExistence type="predicted"/>
<dbReference type="GO" id="GO:0016740">
    <property type="term" value="F:transferase activity"/>
    <property type="evidence" value="ECO:0007669"/>
    <property type="project" value="UniProtKB-KW"/>
</dbReference>
<reference evidence="4" key="1">
    <citation type="submission" date="2016-10" db="EMBL/GenBank/DDBJ databases">
        <authorList>
            <person name="Varghese N."/>
            <person name="Submissions S."/>
        </authorList>
    </citation>
    <scope>NUCLEOTIDE SEQUENCE [LARGE SCALE GENOMIC DNA]</scope>
    <source>
        <strain evidence="4">Nm76</strain>
    </source>
</reference>
<dbReference type="Pfam" id="PF00581">
    <property type="entry name" value="Rhodanese"/>
    <property type="match status" value="1"/>
</dbReference>
<keyword evidence="3" id="KW-0808">Transferase</keyword>
<name>A0A1H8JC31_9PROT</name>
<dbReference type="InterPro" id="IPR036873">
    <property type="entry name" value="Rhodanese-like_dom_sf"/>
</dbReference>
<dbReference type="PANTHER" id="PTHR45431:SF3">
    <property type="entry name" value="RHODANESE-LIKE DOMAIN-CONTAINING PROTEIN 15, CHLOROPLASTIC"/>
    <property type="match status" value="1"/>
</dbReference>
<dbReference type="OrthoDB" id="9815890at2"/>
<dbReference type="STRING" id="42354.SAMN05216333_101161"/>
<evidence type="ECO:0000259" key="2">
    <source>
        <dbReference type="PROSITE" id="PS50206"/>
    </source>
</evidence>
<dbReference type="SMART" id="SM00450">
    <property type="entry name" value="RHOD"/>
    <property type="match status" value="1"/>
</dbReference>
<evidence type="ECO:0000256" key="1">
    <source>
        <dbReference type="SAM" id="MobiDB-lite"/>
    </source>
</evidence>
<feature type="domain" description="Rhodanese" evidence="2">
    <location>
        <begin position="37"/>
        <end position="136"/>
    </location>
</feature>
<dbReference type="RefSeq" id="WP_090314976.1">
    <property type="nucleotide sequence ID" value="NZ_FNOE01000001.1"/>
</dbReference>
<dbReference type="Gene3D" id="3.40.250.10">
    <property type="entry name" value="Rhodanese-like domain"/>
    <property type="match status" value="1"/>
</dbReference>
<dbReference type="AlphaFoldDB" id="A0A1H8JC31"/>
<keyword evidence="4" id="KW-1185">Reference proteome</keyword>
<gene>
    <name evidence="3" type="ORF">SAMN05216333_101161</name>
</gene>
<dbReference type="CDD" id="cd01522">
    <property type="entry name" value="RHOD_1"/>
    <property type="match status" value="1"/>
</dbReference>
<dbReference type="SUPFAM" id="SSF52821">
    <property type="entry name" value="Rhodanese/Cell cycle control phosphatase"/>
    <property type="match status" value="1"/>
</dbReference>
<accession>A0A1H8JC31</accession>
<dbReference type="PANTHER" id="PTHR45431">
    <property type="entry name" value="RHODANESE-LIKE DOMAIN-CONTAINING PROTEIN 15, CHLOROPLASTIC"/>
    <property type="match status" value="1"/>
</dbReference>
<organism evidence="3 4">
    <name type="scientific">Nitrosomonas oligotropha</name>
    <dbReference type="NCBI Taxonomy" id="42354"/>
    <lineage>
        <taxon>Bacteria</taxon>
        <taxon>Pseudomonadati</taxon>
        <taxon>Pseudomonadota</taxon>
        <taxon>Betaproteobacteria</taxon>
        <taxon>Nitrosomonadales</taxon>
        <taxon>Nitrosomonadaceae</taxon>
        <taxon>Nitrosomonas</taxon>
    </lineage>
</organism>
<dbReference type="InterPro" id="IPR052367">
    <property type="entry name" value="Thiosulfate_ST/Rhodanese-like"/>
</dbReference>
<dbReference type="Proteomes" id="UP000198814">
    <property type="component" value="Unassembled WGS sequence"/>
</dbReference>
<evidence type="ECO:0000313" key="3">
    <source>
        <dbReference type="EMBL" id="SEN78259.1"/>
    </source>
</evidence>
<sequence>METTVAILEKAQQRAQELGLPYKGALLPMEAYRVLQEHTQAQLVDVRSRAELDWVGRIPGATEIELRSYPNMQPNPNFLDQLIQQTDKTLPVLFICRSGARSNQAAAMATDMDFAECYNILEGFEGDRDENGQRGKASGWKAAGLPWVQS</sequence>
<protein>
    <submittedName>
        <fullName evidence="3">Thiosulfate sulfurtransferase</fullName>
    </submittedName>
</protein>
<evidence type="ECO:0000313" key="4">
    <source>
        <dbReference type="Proteomes" id="UP000198814"/>
    </source>
</evidence>
<feature type="region of interest" description="Disordered" evidence="1">
    <location>
        <begin position="128"/>
        <end position="150"/>
    </location>
</feature>